<feature type="transmembrane region" description="Helical" evidence="4">
    <location>
        <begin position="688"/>
        <end position="713"/>
    </location>
</feature>
<reference evidence="6 7" key="1">
    <citation type="submission" date="2018-06" db="EMBL/GenBank/DDBJ databases">
        <title>A transcriptomic atlas of mushroom development highlights an independent origin of complex multicellularity.</title>
        <authorList>
            <consortium name="DOE Joint Genome Institute"/>
            <person name="Krizsan K."/>
            <person name="Almasi E."/>
            <person name="Merenyi Z."/>
            <person name="Sahu N."/>
            <person name="Viragh M."/>
            <person name="Koszo T."/>
            <person name="Mondo S."/>
            <person name="Kiss B."/>
            <person name="Balint B."/>
            <person name="Kues U."/>
            <person name="Barry K."/>
            <person name="Hegedus J.C."/>
            <person name="Henrissat B."/>
            <person name="Johnson J."/>
            <person name="Lipzen A."/>
            <person name="Ohm R."/>
            <person name="Nagy I."/>
            <person name="Pangilinan J."/>
            <person name="Yan J."/>
            <person name="Xiong Y."/>
            <person name="Grigoriev I.V."/>
            <person name="Hibbett D.S."/>
            <person name="Nagy L.G."/>
        </authorList>
    </citation>
    <scope>NUCLEOTIDE SEQUENCE [LARGE SCALE GENOMIC DNA]</scope>
    <source>
        <strain evidence="6 7">SZMC22713</strain>
    </source>
</reference>
<name>A0A4Y7Q3A6_9AGAM</name>
<evidence type="ECO:0000313" key="6">
    <source>
        <dbReference type="EMBL" id="TDL21766.1"/>
    </source>
</evidence>
<dbReference type="SUPFAM" id="SSF52129">
    <property type="entry name" value="Caspase-like"/>
    <property type="match status" value="1"/>
</dbReference>
<keyword evidence="3" id="KW-0645">Protease</keyword>
<keyword evidence="3" id="KW-0788">Thiol protease</keyword>
<dbReference type="VEuPathDB" id="FungiDB:BD410DRAFT_771378"/>
<dbReference type="GO" id="GO:0004197">
    <property type="term" value="F:cysteine-type endopeptidase activity"/>
    <property type="evidence" value="ECO:0007669"/>
    <property type="project" value="InterPro"/>
</dbReference>
<proteinExistence type="inferred from homology"/>
<dbReference type="Proteomes" id="UP000294933">
    <property type="component" value="Unassembled WGS sequence"/>
</dbReference>
<accession>A0A4Y7Q3A6</accession>
<dbReference type="PANTHER" id="PTHR48104:SF30">
    <property type="entry name" value="METACASPASE-1"/>
    <property type="match status" value="1"/>
</dbReference>
<keyword evidence="4" id="KW-1133">Transmembrane helix</keyword>
<dbReference type="InterPro" id="IPR050452">
    <property type="entry name" value="Metacaspase"/>
</dbReference>
<protein>
    <recommendedName>
        <fullName evidence="5">Peptidase C14 caspase domain-containing protein</fullName>
    </recommendedName>
</protein>
<keyword evidence="4" id="KW-0472">Membrane</keyword>
<dbReference type="Gene3D" id="3.40.50.1460">
    <property type="match status" value="1"/>
</dbReference>
<feature type="domain" description="Peptidase C14 caspase" evidence="5">
    <location>
        <begin position="11"/>
        <end position="264"/>
    </location>
</feature>
<dbReference type="GO" id="GO:0006915">
    <property type="term" value="P:apoptotic process"/>
    <property type="evidence" value="ECO:0007669"/>
    <property type="project" value="UniProtKB-KW"/>
</dbReference>
<dbReference type="GO" id="GO:0005737">
    <property type="term" value="C:cytoplasm"/>
    <property type="evidence" value="ECO:0007669"/>
    <property type="project" value="TreeGrafter"/>
</dbReference>
<dbReference type="AlphaFoldDB" id="A0A4Y7Q3A6"/>
<dbReference type="InterPro" id="IPR011600">
    <property type="entry name" value="Pept_C14_caspase"/>
</dbReference>
<keyword evidence="2" id="KW-0053">Apoptosis</keyword>
<evidence type="ECO:0000256" key="2">
    <source>
        <dbReference type="ARBA" id="ARBA00022703"/>
    </source>
</evidence>
<evidence type="ECO:0000256" key="1">
    <source>
        <dbReference type="ARBA" id="ARBA00009005"/>
    </source>
</evidence>
<dbReference type="InterPro" id="IPR029030">
    <property type="entry name" value="Caspase-like_dom_sf"/>
</dbReference>
<keyword evidence="4" id="KW-0812">Transmembrane</keyword>
<dbReference type="Pfam" id="PF00656">
    <property type="entry name" value="Peptidase_C14"/>
    <property type="match status" value="1"/>
</dbReference>
<evidence type="ECO:0000259" key="5">
    <source>
        <dbReference type="Pfam" id="PF00656"/>
    </source>
</evidence>
<keyword evidence="7" id="KW-1185">Reference proteome</keyword>
<gene>
    <name evidence="6" type="ORF">BD410DRAFT_771378</name>
</gene>
<dbReference type="GO" id="GO:0006508">
    <property type="term" value="P:proteolysis"/>
    <property type="evidence" value="ECO:0007669"/>
    <property type="project" value="InterPro"/>
</dbReference>
<evidence type="ECO:0000256" key="4">
    <source>
        <dbReference type="SAM" id="Phobius"/>
    </source>
</evidence>
<organism evidence="6 7">
    <name type="scientific">Rickenella mellea</name>
    <dbReference type="NCBI Taxonomy" id="50990"/>
    <lineage>
        <taxon>Eukaryota</taxon>
        <taxon>Fungi</taxon>
        <taxon>Dikarya</taxon>
        <taxon>Basidiomycota</taxon>
        <taxon>Agaricomycotina</taxon>
        <taxon>Agaricomycetes</taxon>
        <taxon>Hymenochaetales</taxon>
        <taxon>Rickenellaceae</taxon>
        <taxon>Rickenella</taxon>
    </lineage>
</organism>
<dbReference type="EMBL" id="ML170179">
    <property type="protein sequence ID" value="TDL21766.1"/>
    <property type="molecule type" value="Genomic_DNA"/>
</dbReference>
<evidence type="ECO:0000313" key="7">
    <source>
        <dbReference type="Proteomes" id="UP000294933"/>
    </source>
</evidence>
<keyword evidence="3" id="KW-0378">Hydrolase</keyword>
<comment type="similarity">
    <text evidence="1">Belongs to the peptidase C14B family.</text>
</comment>
<dbReference type="OrthoDB" id="3223806at2759"/>
<dbReference type="PANTHER" id="PTHR48104">
    <property type="entry name" value="METACASPASE-4"/>
    <property type="match status" value="1"/>
</dbReference>
<evidence type="ECO:0000256" key="3">
    <source>
        <dbReference type="ARBA" id="ARBA00022807"/>
    </source>
</evidence>
<sequence>MTSARSGPSVFALVIGINNYETHDPLEGAVADADAFLHFVIETFGVDNEHVINLRDEAATKEAIVSAIESLKNNPKIRTGDAIIIYFSGHGARTPVPSEWIDWESNESQIEMICPVDIGSVCGEDNVEIGGIPDRMVGLWLNELSKVKGNNITLIMDCCHSASASRDPNITGLVPRRILNPPAITTKDWIISSQSRGAGVASGFGGQNQESHVLLAACGRGELAWENPKTKRGLFTTALLEALSEADLHNSTYNSLFRKINIPVGLPQTPHCYGQYIGRRLFDGDATGADPSFISGYKRDDGAIILDAGGSHGIQSSSKLSIYRNDIPSSLLNNYLGFLVVHSITPTTSILGPTKETTSFDIPCRFFAKDTRNGTREPVLVYCDDRERLESILRKASECENIPRLEALGIVFVDDAKFANICVSFEENQVAFYRKEGIEAAFVGSRLPRTTQVGNADGVLAVLKASAKFNSHLNTTNISAHSISDDKIIMELQRLEGEWSPDYKWVVTPTGPNLIDNDQVDIVVDANTLFGVTIHNHTDLPLYPYLFYFDGSDFGIQVWYLPPIGIGGGRDKTLDAPLLPNSKFTIGYGDGGAWPWAFFLPDGQNKDIGYLKLYVTESPSDFSNISQRSPFDDANSRQCSMTSSTVPSDICSTKTVAIFQRREGIPPPMLKSTPLAPKTHIPYSGITVVVLLLAALSLQPMSTFILLLAFAVYKKGF</sequence>